<dbReference type="RefSeq" id="XP_003054029.1">
    <property type="nucleotide sequence ID" value="XM_003053983.1"/>
</dbReference>
<dbReference type="HOGENOM" id="CLU_053383_2_0_1"/>
<dbReference type="eggNOG" id="ENOG502SK62">
    <property type="taxonomic scope" value="Eukaryota"/>
</dbReference>
<keyword evidence="1" id="KW-1133">Transmembrane helix</keyword>
<dbReference type="EMBL" id="GG698896">
    <property type="protein sequence ID" value="EEU48316.1"/>
    <property type="molecule type" value="Genomic_DNA"/>
</dbReference>
<evidence type="ECO:0000313" key="2">
    <source>
        <dbReference type="EMBL" id="EEU48316.1"/>
    </source>
</evidence>
<proteinExistence type="predicted"/>
<evidence type="ECO:0000256" key="1">
    <source>
        <dbReference type="SAM" id="Phobius"/>
    </source>
</evidence>
<protein>
    <submittedName>
        <fullName evidence="2">Uncharacterized protein</fullName>
    </submittedName>
</protein>
<keyword evidence="1" id="KW-0472">Membrane</keyword>
<sequence length="348" mass="39780">MSLVHTFLGQSPDQLHLVNGDQVSLLDFRAYDEYVRRQQKIFNDMSASAVSPSDVGSLGKVADEIRQHKQRDRAISCIATLSGNNNNIACQATLSLVVRLMLMVEIGSLEKSFGFMHHTGRCPLPQWMESDLASLAARLFCASLPTNCSIMSIPTTFDAWSLENVAGIKIEFTDNLADHLRLANNDTQLYVFHHVAYLEYQRHISNSQNAVLPEGLAEETLKTLAILFPQSDHWSPLRSTRKKRAWLERLRVNSNRRIDSRLTCCGTPNMDDRQLSNFRFWRDRLAIIKEVYDESTPDSFSQWWHDRRNGVQWHNFWVAMVVLGLTAFFGFIQCILAAVQVYKAYHPS</sequence>
<dbReference type="VEuPathDB" id="FungiDB:NECHADRAFT_75762"/>
<accession>C7YJQ6</accession>
<gene>
    <name evidence="2" type="ORF">NECHADRAFT_75762</name>
</gene>
<evidence type="ECO:0000313" key="3">
    <source>
        <dbReference type="Proteomes" id="UP000005206"/>
    </source>
</evidence>
<dbReference type="OMA" id="YTFWVAV"/>
<dbReference type="KEGG" id="nhe:NECHADRAFT_75762"/>
<dbReference type="Proteomes" id="UP000005206">
    <property type="component" value="Chromosome 1"/>
</dbReference>
<organism evidence="2 3">
    <name type="scientific">Fusarium vanettenii (strain ATCC MYA-4622 / CBS 123669 / FGSC 9596 / NRRL 45880 / 77-13-4)</name>
    <name type="common">Fusarium solani subsp. pisi</name>
    <dbReference type="NCBI Taxonomy" id="660122"/>
    <lineage>
        <taxon>Eukaryota</taxon>
        <taxon>Fungi</taxon>
        <taxon>Dikarya</taxon>
        <taxon>Ascomycota</taxon>
        <taxon>Pezizomycotina</taxon>
        <taxon>Sordariomycetes</taxon>
        <taxon>Hypocreomycetidae</taxon>
        <taxon>Hypocreales</taxon>
        <taxon>Nectriaceae</taxon>
        <taxon>Fusarium</taxon>
        <taxon>Fusarium solani species complex</taxon>
        <taxon>Fusarium vanettenii</taxon>
    </lineage>
</organism>
<keyword evidence="1" id="KW-0812">Transmembrane</keyword>
<dbReference type="OrthoDB" id="5428890at2759"/>
<dbReference type="AlphaFoldDB" id="C7YJQ6"/>
<dbReference type="InParanoid" id="C7YJQ6"/>
<keyword evidence="3" id="KW-1185">Reference proteome</keyword>
<reference evidence="2 3" key="1">
    <citation type="journal article" date="2009" name="PLoS Genet.">
        <title>The genome of Nectria haematococca: contribution of supernumerary chromosomes to gene expansion.</title>
        <authorList>
            <person name="Coleman J.J."/>
            <person name="Rounsley S.D."/>
            <person name="Rodriguez-Carres M."/>
            <person name="Kuo A."/>
            <person name="Wasmann C.C."/>
            <person name="Grimwood J."/>
            <person name="Schmutz J."/>
            <person name="Taga M."/>
            <person name="White G.J."/>
            <person name="Zhou S."/>
            <person name="Schwartz D.C."/>
            <person name="Freitag M."/>
            <person name="Ma L.J."/>
            <person name="Danchin E.G."/>
            <person name="Henrissat B."/>
            <person name="Coutinho P.M."/>
            <person name="Nelson D.R."/>
            <person name="Straney D."/>
            <person name="Napoli C.A."/>
            <person name="Barker B.M."/>
            <person name="Gribskov M."/>
            <person name="Rep M."/>
            <person name="Kroken S."/>
            <person name="Molnar I."/>
            <person name="Rensing C."/>
            <person name="Kennell J.C."/>
            <person name="Zamora J."/>
            <person name="Farman M.L."/>
            <person name="Selker E.U."/>
            <person name="Salamov A."/>
            <person name="Shapiro H."/>
            <person name="Pangilinan J."/>
            <person name="Lindquist E."/>
            <person name="Lamers C."/>
            <person name="Grigoriev I.V."/>
            <person name="Geiser D.M."/>
            <person name="Covert S.F."/>
            <person name="Temporini E."/>
            <person name="Vanetten H.D."/>
        </authorList>
    </citation>
    <scope>NUCLEOTIDE SEQUENCE [LARGE SCALE GENOMIC DNA]</scope>
    <source>
        <strain evidence="3">ATCC MYA-4622 / CBS 123669 / FGSC 9596 / NRRL 45880 / 77-13-4</strain>
    </source>
</reference>
<feature type="transmembrane region" description="Helical" evidence="1">
    <location>
        <begin position="316"/>
        <end position="339"/>
    </location>
</feature>
<dbReference type="GeneID" id="9676652"/>
<name>C7YJQ6_FUSV7</name>